<dbReference type="Proteomes" id="UP000185109">
    <property type="component" value="Chromosome"/>
</dbReference>
<organism evidence="1 2">
    <name type="scientific">Rhizobium etli 8C-3</name>
    <dbReference type="NCBI Taxonomy" id="538025"/>
    <lineage>
        <taxon>Bacteria</taxon>
        <taxon>Pseudomonadati</taxon>
        <taxon>Pseudomonadota</taxon>
        <taxon>Alphaproteobacteria</taxon>
        <taxon>Hyphomicrobiales</taxon>
        <taxon>Rhizobiaceae</taxon>
        <taxon>Rhizobium/Agrobacterium group</taxon>
        <taxon>Rhizobium</taxon>
    </lineage>
</organism>
<evidence type="ECO:0000313" key="2">
    <source>
        <dbReference type="Proteomes" id="UP000185109"/>
    </source>
</evidence>
<proteinExistence type="predicted"/>
<dbReference type="SUPFAM" id="SSF48295">
    <property type="entry name" value="TrpR-like"/>
    <property type="match status" value="1"/>
</dbReference>
<dbReference type="InterPro" id="IPR010921">
    <property type="entry name" value="Trp_repressor/repl_initiator"/>
</dbReference>
<sequence>MNPYSEHERLTTMLACCYEASQSHFSHLPIRHVISPPNHMLDAALARQIALYAFHLEFGVPRRRIVAMLGIARSTVLMAVRVIDERRTEPVFERVYRRIAARASDLFMRAMLQAEEAA</sequence>
<protein>
    <submittedName>
        <fullName evidence="1">Uncharacterized protein</fullName>
    </submittedName>
</protein>
<reference evidence="1 2" key="1">
    <citation type="submission" date="2016-09" db="EMBL/GenBank/DDBJ databases">
        <title>The complete genome sequences of Rhizobium gallicum, symbiovars gallicum and phaseoli, symbionts associated to common bean (Phaseolus vulgaris).</title>
        <authorList>
            <person name="Bustos P."/>
            <person name="Santamaria R.I."/>
            <person name="Perez-Carrascal O.M."/>
            <person name="Juarez S."/>
            <person name="Lozano L."/>
            <person name="Martinez-Flores I."/>
            <person name="Martinez-Romero E."/>
            <person name="Cevallos M."/>
            <person name="Romero D."/>
            <person name="Davila G."/>
            <person name="Gonzalez V."/>
        </authorList>
    </citation>
    <scope>NUCLEOTIDE SEQUENCE [LARGE SCALE GENOMIC DNA]</scope>
    <source>
        <strain evidence="1 2">8C-3</strain>
    </source>
</reference>
<accession>A0A1L5P7F6</accession>
<dbReference type="GO" id="GO:0043565">
    <property type="term" value="F:sequence-specific DNA binding"/>
    <property type="evidence" value="ECO:0007669"/>
    <property type="project" value="InterPro"/>
</dbReference>
<name>A0A1L5P7F6_RHIET</name>
<dbReference type="RefSeq" id="WP_074062315.1">
    <property type="nucleotide sequence ID" value="NZ_CP017241.1"/>
</dbReference>
<dbReference type="EMBL" id="CP017241">
    <property type="protein sequence ID" value="APO76075.1"/>
    <property type="molecule type" value="Genomic_DNA"/>
</dbReference>
<dbReference type="Gene3D" id="1.10.1750.10">
    <property type="match status" value="1"/>
</dbReference>
<dbReference type="AlphaFoldDB" id="A0A1L5P7F6"/>
<gene>
    <name evidence="1" type="ORF">AM571_CH03281</name>
</gene>
<evidence type="ECO:0000313" key="1">
    <source>
        <dbReference type="EMBL" id="APO76075.1"/>
    </source>
</evidence>